<evidence type="ECO:0000313" key="1">
    <source>
        <dbReference type="EMBL" id="MDW0113470.1"/>
    </source>
</evidence>
<dbReference type="NCBIfam" id="TIGR01784">
    <property type="entry name" value="T_den_put_tspse"/>
    <property type="match status" value="1"/>
</dbReference>
<reference evidence="1 2" key="1">
    <citation type="submission" date="2023-06" db="EMBL/GenBank/DDBJ databases">
        <title>Sporosarcina sp. nov., isolated from Korean traditional fermented seafood 'Jeotgal'.</title>
        <authorList>
            <person name="Yang A.I."/>
            <person name="Shin N.-R."/>
        </authorList>
    </citation>
    <scope>NUCLEOTIDE SEQUENCE [LARGE SCALE GENOMIC DNA]</scope>
    <source>
        <strain evidence="1 2">KCTC13119</strain>
    </source>
</reference>
<dbReference type="Pfam" id="PF12784">
    <property type="entry name" value="PDDEXK_2"/>
    <property type="match status" value="1"/>
</dbReference>
<organism evidence="1 2">
    <name type="scientific">Sporosarcina saromensis</name>
    <dbReference type="NCBI Taxonomy" id="359365"/>
    <lineage>
        <taxon>Bacteria</taxon>
        <taxon>Bacillati</taxon>
        <taxon>Bacillota</taxon>
        <taxon>Bacilli</taxon>
        <taxon>Bacillales</taxon>
        <taxon>Caryophanaceae</taxon>
        <taxon>Sporosarcina</taxon>
    </lineage>
</organism>
<dbReference type="PANTHER" id="PTHR41317:SF1">
    <property type="entry name" value="PD-(D_E)XK NUCLEASE FAMILY TRANSPOSASE"/>
    <property type="match status" value="1"/>
</dbReference>
<dbReference type="EMBL" id="JAUBDI010000008">
    <property type="protein sequence ID" value="MDW0113470.1"/>
    <property type="molecule type" value="Genomic_DNA"/>
</dbReference>
<evidence type="ECO:0000313" key="2">
    <source>
        <dbReference type="Proteomes" id="UP001282284"/>
    </source>
</evidence>
<sequence>MVTVVKEDMEVYGSELLELRNDFVFKSFFTDERNNRLLLHFVNSILGGTIKSLQLIDPMNTKKYAVDKLSIMDLRATTELGEQINIEMQLERHTAFNERMLYYWASLYSSQIKSTDPYGQLKKVIQIIISDLLPIKDIHSTFQIIEPKKGLLFSKHLEIHVIQLPKELQKPLDDMNTLEKWLLFFRGNQKMKEEIAMESSAYKEAFEEIRKLSMDPETFHLALSREIALRDHIQRMEDAEKLGLEKGIERGIEQGIQQGVEKGREIGIAKGIEQGIEQGKEQTKKAFVLKMHDESLPLELICKLADLTAEQVQNIIDNRANQ</sequence>
<comment type="caution">
    <text evidence="1">The sequence shown here is derived from an EMBL/GenBank/DDBJ whole genome shotgun (WGS) entry which is preliminary data.</text>
</comment>
<gene>
    <name evidence="1" type="ORF">QT711_09750</name>
</gene>
<dbReference type="InterPro" id="IPR010106">
    <property type="entry name" value="RpnA"/>
</dbReference>
<proteinExistence type="predicted"/>
<dbReference type="Proteomes" id="UP001282284">
    <property type="component" value="Unassembled WGS sequence"/>
</dbReference>
<protein>
    <submittedName>
        <fullName evidence="1">Rpn family recombination-promoting nuclease/putative transposase</fullName>
    </submittedName>
</protein>
<dbReference type="PANTHER" id="PTHR41317">
    <property type="entry name" value="PD-(D_E)XK NUCLEASE FAMILY TRANSPOSASE"/>
    <property type="match status" value="1"/>
</dbReference>
<dbReference type="RefSeq" id="WP_317943834.1">
    <property type="nucleotide sequence ID" value="NZ_JAUBDI010000008.1"/>
</dbReference>
<accession>A0ABU4GAX6</accession>
<name>A0ABU4GAX6_9BACL</name>
<keyword evidence="2" id="KW-1185">Reference proteome</keyword>